<dbReference type="InterPro" id="IPR012334">
    <property type="entry name" value="Pectin_lyas_fold"/>
</dbReference>
<feature type="domain" description="Right handed beta helix" evidence="1">
    <location>
        <begin position="241"/>
        <end position="399"/>
    </location>
</feature>
<sequence>MNNQCNTYFSLSTLAKLTLAVLVAVPLTVPRIANSATLNIKRTNYGIPNGAYFVSPTGKPGNSGRSANSPWPVAKAIASAPSGATIVFRGGTYRNVQIALNKRLTLQAYPNEQPWLKGSTVVDGWVQEGSIWRKDGWNFSFLPVEEGKAIDPKYPMAGHRDMVYINGVALKQVGSKANVGPGTFFVDGRNNKLYIGTNPSGKTVEATTQTEGIMAWNSAASGSVIRGLGLAHYANQGLKIGASGITVENSTLAWNGLDGVAVLSSGAKLRGNTISYNGRRGVNGVRSHRLQLENNVISHNNTENFSKSWSAGGAKIIWTDGAVMRGNTVNNNKSIGLWIDESSTNSTVVNNVVHNNSSNGISMEISHNAIIASNVISGNAPAGIIILNSSSARIYNNTLARNQANLLVQDTSRRNTKSNEISKGITWVTRNTIVKNNIFWNSSGTMFFASGCPVKQASKLMIPVTNNNAYYRRSAGKPANLIWGLNSNQCSQTFSSLASFRSATGLEANSLDVVNSSDPFFVNANANDFRLKSGSPAIGRGEPLPADIANAIGVAAGRKVNLGALR</sequence>
<organism evidence="2 3">
    <name type="scientific">Chroogloeocystis siderophila 5.2 s.c.1</name>
    <dbReference type="NCBI Taxonomy" id="247279"/>
    <lineage>
        <taxon>Bacteria</taxon>
        <taxon>Bacillati</taxon>
        <taxon>Cyanobacteriota</taxon>
        <taxon>Cyanophyceae</taxon>
        <taxon>Oscillatoriophycideae</taxon>
        <taxon>Chroococcales</taxon>
        <taxon>Chroococcaceae</taxon>
        <taxon>Chroogloeocystis</taxon>
    </lineage>
</organism>
<dbReference type="InterPro" id="IPR011050">
    <property type="entry name" value="Pectin_lyase_fold/virulence"/>
</dbReference>
<dbReference type="SMART" id="SM00710">
    <property type="entry name" value="PbH1"/>
    <property type="match status" value="7"/>
</dbReference>
<dbReference type="InterPro" id="IPR039448">
    <property type="entry name" value="Beta_helix"/>
</dbReference>
<keyword evidence="3" id="KW-1185">Reference proteome</keyword>
<dbReference type="InterPro" id="IPR022441">
    <property type="entry name" value="Para_beta_helix_rpt-2"/>
</dbReference>
<evidence type="ECO:0000313" key="2">
    <source>
        <dbReference type="EMBL" id="OKH27682.1"/>
    </source>
</evidence>
<evidence type="ECO:0000313" key="3">
    <source>
        <dbReference type="Proteomes" id="UP000185984"/>
    </source>
</evidence>
<dbReference type="InterPro" id="IPR006626">
    <property type="entry name" value="PbH1"/>
</dbReference>
<evidence type="ECO:0000259" key="1">
    <source>
        <dbReference type="Pfam" id="PF13229"/>
    </source>
</evidence>
<name>A0A1U7HVW8_9CHRO</name>
<proteinExistence type="predicted"/>
<dbReference type="AlphaFoldDB" id="A0A1U7HVW8"/>
<comment type="caution">
    <text evidence="2">The sequence shown here is derived from an EMBL/GenBank/DDBJ whole genome shotgun (WGS) entry which is preliminary data.</text>
</comment>
<dbReference type="STRING" id="247279.NIES1031_07115"/>
<dbReference type="Proteomes" id="UP000185984">
    <property type="component" value="Unassembled WGS sequence"/>
</dbReference>
<dbReference type="EMBL" id="MRCC01000005">
    <property type="protein sequence ID" value="OKH27682.1"/>
    <property type="molecule type" value="Genomic_DNA"/>
</dbReference>
<dbReference type="OrthoDB" id="3565729at2"/>
<accession>A0A1U7HVW8</accession>
<reference evidence="2 3" key="1">
    <citation type="submission" date="2016-11" db="EMBL/GenBank/DDBJ databases">
        <title>Draft Genome Sequences of Nine Cyanobacterial Strains from Diverse Habitats.</title>
        <authorList>
            <person name="Zhu T."/>
            <person name="Hou S."/>
            <person name="Lu X."/>
            <person name="Hess W.R."/>
        </authorList>
    </citation>
    <scope>NUCLEOTIDE SEQUENCE [LARGE SCALE GENOMIC DNA]</scope>
    <source>
        <strain evidence="2 3">5.2 s.c.1</strain>
    </source>
</reference>
<dbReference type="Pfam" id="PF13229">
    <property type="entry name" value="Beta_helix"/>
    <property type="match status" value="1"/>
</dbReference>
<dbReference type="Gene3D" id="2.160.20.10">
    <property type="entry name" value="Single-stranded right-handed beta-helix, Pectin lyase-like"/>
    <property type="match status" value="1"/>
</dbReference>
<dbReference type="NCBIfam" id="TIGR03804">
    <property type="entry name" value="para_beta_helix"/>
    <property type="match status" value="2"/>
</dbReference>
<protein>
    <recommendedName>
        <fullName evidence="1">Right handed beta helix domain-containing protein</fullName>
    </recommendedName>
</protein>
<gene>
    <name evidence="2" type="ORF">NIES1031_07115</name>
</gene>
<dbReference type="SUPFAM" id="SSF51126">
    <property type="entry name" value="Pectin lyase-like"/>
    <property type="match status" value="1"/>
</dbReference>